<evidence type="ECO:0000259" key="1">
    <source>
        <dbReference type="PROSITE" id="PS50075"/>
    </source>
</evidence>
<sequence>MRDRIRKLIADRKVIAVDVNSLSDSADLYEAGLSSFASIQFMLALEDAFDVEFPERMLTRKTFASIEAIDRSISELLTERV</sequence>
<dbReference type="PROSITE" id="PS50075">
    <property type="entry name" value="CARRIER"/>
    <property type="match status" value="1"/>
</dbReference>
<evidence type="ECO:0000313" key="2">
    <source>
        <dbReference type="EMBL" id="MDQ0515951.1"/>
    </source>
</evidence>
<name>A0ABU0M4S1_9HYPH</name>
<keyword evidence="3" id="KW-1185">Reference proteome</keyword>
<organism evidence="2 3">
    <name type="scientific">Kaistia geumhonensis</name>
    <dbReference type="NCBI Taxonomy" id="410839"/>
    <lineage>
        <taxon>Bacteria</taxon>
        <taxon>Pseudomonadati</taxon>
        <taxon>Pseudomonadota</taxon>
        <taxon>Alphaproteobacteria</taxon>
        <taxon>Hyphomicrobiales</taxon>
        <taxon>Kaistiaceae</taxon>
        <taxon>Kaistia</taxon>
    </lineage>
</organism>
<comment type="caution">
    <text evidence="2">The sequence shown here is derived from an EMBL/GenBank/DDBJ whole genome shotgun (WGS) entry which is preliminary data.</text>
</comment>
<gene>
    <name evidence="2" type="ORF">QO015_001564</name>
</gene>
<dbReference type="Proteomes" id="UP001223743">
    <property type="component" value="Unassembled WGS sequence"/>
</dbReference>
<dbReference type="EMBL" id="JAUSWJ010000001">
    <property type="protein sequence ID" value="MDQ0515951.1"/>
    <property type="molecule type" value="Genomic_DNA"/>
</dbReference>
<dbReference type="InterPro" id="IPR009081">
    <property type="entry name" value="PP-bd_ACP"/>
</dbReference>
<dbReference type="SUPFAM" id="SSF47336">
    <property type="entry name" value="ACP-like"/>
    <property type="match status" value="1"/>
</dbReference>
<feature type="domain" description="Carrier" evidence="1">
    <location>
        <begin position="1"/>
        <end position="77"/>
    </location>
</feature>
<proteinExistence type="predicted"/>
<dbReference type="InterPro" id="IPR036736">
    <property type="entry name" value="ACP-like_sf"/>
</dbReference>
<evidence type="ECO:0000313" key="3">
    <source>
        <dbReference type="Proteomes" id="UP001223743"/>
    </source>
</evidence>
<dbReference type="RefSeq" id="WP_266280235.1">
    <property type="nucleotide sequence ID" value="NZ_JAPKNF010000001.1"/>
</dbReference>
<dbReference type="Gene3D" id="1.10.1200.10">
    <property type="entry name" value="ACP-like"/>
    <property type="match status" value="1"/>
</dbReference>
<dbReference type="NCBIfam" id="NF005480">
    <property type="entry name" value="PRK07081.1"/>
    <property type="match status" value="1"/>
</dbReference>
<protein>
    <submittedName>
        <fullName evidence="2">Acyl carrier protein</fullName>
    </submittedName>
</protein>
<accession>A0ABU0M4S1</accession>
<dbReference type="Pfam" id="PF00550">
    <property type="entry name" value="PP-binding"/>
    <property type="match status" value="1"/>
</dbReference>
<reference evidence="2 3" key="1">
    <citation type="submission" date="2023-07" db="EMBL/GenBank/DDBJ databases">
        <title>Genomic Encyclopedia of Type Strains, Phase IV (KMG-IV): sequencing the most valuable type-strain genomes for metagenomic binning, comparative biology and taxonomic classification.</title>
        <authorList>
            <person name="Goeker M."/>
        </authorList>
    </citation>
    <scope>NUCLEOTIDE SEQUENCE [LARGE SCALE GENOMIC DNA]</scope>
    <source>
        <strain evidence="2 3">B1-1</strain>
    </source>
</reference>